<feature type="transmembrane region" description="Helical" evidence="2">
    <location>
        <begin position="86"/>
        <end position="106"/>
    </location>
</feature>
<feature type="compositionally biased region" description="Polar residues" evidence="1">
    <location>
        <begin position="22"/>
        <end position="44"/>
    </location>
</feature>
<proteinExistence type="predicted"/>
<evidence type="ECO:0000256" key="1">
    <source>
        <dbReference type="SAM" id="MobiDB-lite"/>
    </source>
</evidence>
<evidence type="ECO:0000313" key="3">
    <source>
        <dbReference type="EMBL" id="KAG8053194.1"/>
    </source>
</evidence>
<dbReference type="Proteomes" id="UP000729402">
    <property type="component" value="Unassembled WGS sequence"/>
</dbReference>
<feature type="compositionally biased region" description="Basic and acidic residues" evidence="1">
    <location>
        <begin position="8"/>
        <end position="18"/>
    </location>
</feature>
<evidence type="ECO:0000256" key="2">
    <source>
        <dbReference type="SAM" id="Phobius"/>
    </source>
</evidence>
<name>A0A8J5VSX3_ZIZPA</name>
<gene>
    <name evidence="3" type="ORF">GUJ93_ZPchr0001g29666</name>
</gene>
<keyword evidence="4" id="KW-1185">Reference proteome</keyword>
<keyword evidence="2" id="KW-0472">Membrane</keyword>
<feature type="transmembrane region" description="Helical" evidence="2">
    <location>
        <begin position="118"/>
        <end position="138"/>
    </location>
</feature>
<protein>
    <submittedName>
        <fullName evidence="3">Uncharacterized protein</fullName>
    </submittedName>
</protein>
<dbReference type="AlphaFoldDB" id="A0A8J5VSX3"/>
<feature type="transmembrane region" description="Helical" evidence="2">
    <location>
        <begin position="196"/>
        <end position="217"/>
    </location>
</feature>
<dbReference type="PANTHER" id="PTHR46225">
    <property type="entry name" value="C3H4 TYPE ZINC FINGER PROTEIN"/>
    <property type="match status" value="1"/>
</dbReference>
<dbReference type="EMBL" id="JAAALK010000288">
    <property type="protein sequence ID" value="KAG8053194.1"/>
    <property type="molecule type" value="Genomic_DNA"/>
</dbReference>
<organism evidence="3 4">
    <name type="scientific">Zizania palustris</name>
    <name type="common">Northern wild rice</name>
    <dbReference type="NCBI Taxonomy" id="103762"/>
    <lineage>
        <taxon>Eukaryota</taxon>
        <taxon>Viridiplantae</taxon>
        <taxon>Streptophyta</taxon>
        <taxon>Embryophyta</taxon>
        <taxon>Tracheophyta</taxon>
        <taxon>Spermatophyta</taxon>
        <taxon>Magnoliopsida</taxon>
        <taxon>Liliopsida</taxon>
        <taxon>Poales</taxon>
        <taxon>Poaceae</taxon>
        <taxon>BOP clade</taxon>
        <taxon>Oryzoideae</taxon>
        <taxon>Oryzeae</taxon>
        <taxon>Zizaniinae</taxon>
        <taxon>Zizania</taxon>
    </lineage>
</organism>
<keyword evidence="2" id="KW-1133">Transmembrane helix</keyword>
<evidence type="ECO:0000313" key="4">
    <source>
        <dbReference type="Proteomes" id="UP000729402"/>
    </source>
</evidence>
<dbReference type="OrthoDB" id="9984778at2759"/>
<comment type="caution">
    <text evidence="3">The sequence shown here is derived from an EMBL/GenBank/DDBJ whole genome shotgun (WGS) entry which is preliminary data.</text>
</comment>
<feature type="compositionally biased region" description="Polar residues" evidence="1">
    <location>
        <begin position="52"/>
        <end position="69"/>
    </location>
</feature>
<reference evidence="3" key="1">
    <citation type="journal article" date="2021" name="bioRxiv">
        <title>Whole Genome Assembly and Annotation of Northern Wild Rice, Zizania palustris L., Supports a Whole Genome Duplication in the Zizania Genus.</title>
        <authorList>
            <person name="Haas M."/>
            <person name="Kono T."/>
            <person name="Macchietto M."/>
            <person name="Millas R."/>
            <person name="McGilp L."/>
            <person name="Shao M."/>
            <person name="Duquette J."/>
            <person name="Hirsch C.N."/>
            <person name="Kimball J."/>
        </authorList>
    </citation>
    <scope>NUCLEOTIDE SEQUENCE</scope>
    <source>
        <tissue evidence="3">Fresh leaf tissue</tissue>
    </source>
</reference>
<keyword evidence="2" id="KW-0812">Transmembrane</keyword>
<dbReference type="PANTHER" id="PTHR46225:SF6">
    <property type="entry name" value="OS01G0178700 PROTEIN"/>
    <property type="match status" value="1"/>
</dbReference>
<feature type="region of interest" description="Disordered" evidence="1">
    <location>
        <begin position="1"/>
        <end position="80"/>
    </location>
</feature>
<accession>A0A8J5VSX3</accession>
<sequence>MGDSGNANHRDHTIDIPRNDVNFPSTSHQYNHNNLDGLSQTRDPSNGVPHIPQSSSGADAASNSRNTSFARRDQGHRQPNPLNSGFWISIELIVNMSQIIAAIFVLSISRNEHPHAPLAQWLIGYTVGCIATLPHLYWRFLHRNRQNTDQESTNQVPSERDIYEPSSYVVVSSAHGTEVVDGANSTGVSRIASPRVYALVACFKLALDCFFAVWFVVGNVWVFGGRSSLHDAPNLYRSVMLTNIDISFLTSHLRCFAHLLVSDFQAVHSIPRIRLHWLCTAFHSLYNDMLLPTLHHLHDGHPRGFGSKQRCYRRSDQCLGGLQVQVAKDS</sequence>
<reference evidence="3" key="2">
    <citation type="submission" date="2021-02" db="EMBL/GenBank/DDBJ databases">
        <authorList>
            <person name="Kimball J.A."/>
            <person name="Haas M.W."/>
            <person name="Macchietto M."/>
            <person name="Kono T."/>
            <person name="Duquette J."/>
            <person name="Shao M."/>
        </authorList>
    </citation>
    <scope>NUCLEOTIDE SEQUENCE</scope>
    <source>
        <tissue evidence="3">Fresh leaf tissue</tissue>
    </source>
</reference>